<evidence type="ECO:0000259" key="4">
    <source>
        <dbReference type="PROSITE" id="PS50111"/>
    </source>
</evidence>
<name>A0A520XDR1_9DELT</name>
<dbReference type="InterPro" id="IPR004090">
    <property type="entry name" value="Chemotax_Me-accpt_rcpt"/>
</dbReference>
<reference evidence="5 6" key="1">
    <citation type="submission" date="2019-01" db="EMBL/GenBank/DDBJ databases">
        <title>Insights into ecological role of a new deltaproteobacterial order Candidatus Sinidesulfobacterales (Sva0485) by metagenomics and metatranscriptomics.</title>
        <authorList>
            <person name="Tan S."/>
            <person name="Liu J."/>
            <person name="Fang Y."/>
            <person name="Hedlund B."/>
            <person name="Lian Z.-H."/>
            <person name="Huang L.-Y."/>
            <person name="Li J.-T."/>
            <person name="Huang L.-N."/>
            <person name="Li W.-J."/>
            <person name="Jiang H.-C."/>
            <person name="Dong H.-L."/>
            <person name="Shu W.-S."/>
        </authorList>
    </citation>
    <scope>NUCLEOTIDE SEQUENCE [LARGE SCALE GENOMIC DNA]</scope>
    <source>
        <strain evidence="5">AP4</strain>
    </source>
</reference>
<dbReference type="GO" id="GO:0007165">
    <property type="term" value="P:signal transduction"/>
    <property type="evidence" value="ECO:0007669"/>
    <property type="project" value="UniProtKB-KW"/>
</dbReference>
<evidence type="ECO:0000256" key="2">
    <source>
        <dbReference type="ARBA" id="ARBA00029447"/>
    </source>
</evidence>
<sequence>MGLLNKLNNKSCYSVMNSALTDNDDELEKVQKSDTRLFDASFPALSLVNEWRNRILSLASDQVDIMEITIDTKKNAGVFRGEIETAVQRITSVAAATEEMSSTAKEIAKNAQAAAGEAGDTVKKTKEGSAALEELVSRMEQVEQAVKTMGESINQFVTRTQKIVELTDKVKEIAAQTNLLSLNAAIEAARAGEHGRGFAVVADEVRTLAEKSAQAAKEIEQVTQDIGGQSKEVEIKVNEGLSHLKNSQESLDVVTNVMSIADKAATQTSEQVTYIATAAEEQSQVAAEMANNLSSLSSGMEEIQNTFDTIGSYFDKIIKEQSNSLKTFSDWKFDCMLLNIVKADHLLWVTRVLDALSNKQISLSSSELTDHHQCRLGKWYDGIGRQKYGDYKEFIELGQIHPKVHETGKALIDALNAKDTDKANSLADKLIGYKNQVIKTIDDLNDKVKANNIYNRQKK</sequence>
<evidence type="ECO:0000256" key="1">
    <source>
        <dbReference type="ARBA" id="ARBA00023224"/>
    </source>
</evidence>
<dbReference type="Pfam" id="PF00015">
    <property type="entry name" value="MCPsignal"/>
    <property type="match status" value="1"/>
</dbReference>
<dbReference type="SMART" id="SM00283">
    <property type="entry name" value="MA"/>
    <property type="match status" value="1"/>
</dbReference>
<dbReference type="Gene3D" id="1.20.120.30">
    <property type="entry name" value="Aspartate receptor, ligand-binding domain"/>
    <property type="match status" value="1"/>
</dbReference>
<dbReference type="Proteomes" id="UP000322454">
    <property type="component" value="Unassembled WGS sequence"/>
</dbReference>
<evidence type="ECO:0000313" key="6">
    <source>
        <dbReference type="Proteomes" id="UP000322454"/>
    </source>
</evidence>
<dbReference type="GO" id="GO:0004888">
    <property type="term" value="F:transmembrane signaling receptor activity"/>
    <property type="evidence" value="ECO:0007669"/>
    <property type="project" value="InterPro"/>
</dbReference>
<accession>A0A520XDR1</accession>
<dbReference type="InterPro" id="IPR025991">
    <property type="entry name" value="Chemoreceptor_zinc-bind_dom"/>
</dbReference>
<dbReference type="PROSITE" id="PS50111">
    <property type="entry name" value="CHEMOTAXIS_TRANSDUC_2"/>
    <property type="match status" value="1"/>
</dbReference>
<dbReference type="GO" id="GO:0016020">
    <property type="term" value="C:membrane"/>
    <property type="evidence" value="ECO:0007669"/>
    <property type="project" value="InterPro"/>
</dbReference>
<protein>
    <recommendedName>
        <fullName evidence="4">Methyl-accepting transducer domain-containing protein</fullName>
    </recommendedName>
</protein>
<dbReference type="GO" id="GO:0006935">
    <property type="term" value="P:chemotaxis"/>
    <property type="evidence" value="ECO:0007669"/>
    <property type="project" value="InterPro"/>
</dbReference>
<dbReference type="AlphaFoldDB" id="A0A520XDR1"/>
<comment type="caution">
    <text evidence="5">The sequence shown here is derived from an EMBL/GenBank/DDBJ whole genome shotgun (WGS) entry which is preliminary data.</text>
</comment>
<gene>
    <name evidence="5" type="ORF">EVJ48_04940</name>
</gene>
<evidence type="ECO:0000313" key="5">
    <source>
        <dbReference type="EMBL" id="RZV39278.1"/>
    </source>
</evidence>
<dbReference type="EMBL" id="SHMQ01000011">
    <property type="protein sequence ID" value="RZV39278.1"/>
    <property type="molecule type" value="Genomic_DNA"/>
</dbReference>
<comment type="similarity">
    <text evidence="2">Belongs to the methyl-accepting chemotaxis (MCP) protein family.</text>
</comment>
<organism evidence="5 6">
    <name type="scientific">Candidatus Acidulodesulfobacterium acidiphilum</name>
    <dbReference type="NCBI Taxonomy" id="2597224"/>
    <lineage>
        <taxon>Bacteria</taxon>
        <taxon>Deltaproteobacteria</taxon>
        <taxon>Candidatus Acidulodesulfobacterales</taxon>
        <taxon>Candidatus Acidulodesulfobacterium</taxon>
    </lineage>
</organism>
<dbReference type="PANTHER" id="PTHR32089">
    <property type="entry name" value="METHYL-ACCEPTING CHEMOTAXIS PROTEIN MCPB"/>
    <property type="match status" value="1"/>
</dbReference>
<dbReference type="PANTHER" id="PTHR32089:SF112">
    <property type="entry name" value="LYSOZYME-LIKE PROTEIN-RELATED"/>
    <property type="match status" value="1"/>
</dbReference>
<dbReference type="Pfam" id="PF13682">
    <property type="entry name" value="CZB"/>
    <property type="match status" value="1"/>
</dbReference>
<dbReference type="InterPro" id="IPR004089">
    <property type="entry name" value="MCPsignal_dom"/>
</dbReference>
<dbReference type="SUPFAM" id="SSF58104">
    <property type="entry name" value="Methyl-accepting chemotaxis protein (MCP) signaling domain"/>
    <property type="match status" value="1"/>
</dbReference>
<evidence type="ECO:0000256" key="3">
    <source>
        <dbReference type="PROSITE-ProRule" id="PRU00284"/>
    </source>
</evidence>
<dbReference type="Gene3D" id="1.10.287.950">
    <property type="entry name" value="Methyl-accepting chemotaxis protein"/>
    <property type="match status" value="1"/>
</dbReference>
<keyword evidence="1 3" id="KW-0807">Transducer</keyword>
<proteinExistence type="inferred from homology"/>
<dbReference type="PRINTS" id="PR00260">
    <property type="entry name" value="CHEMTRNSDUCR"/>
</dbReference>
<feature type="domain" description="Methyl-accepting transducer" evidence="4">
    <location>
        <begin position="84"/>
        <end position="297"/>
    </location>
</feature>